<gene>
    <name evidence="7" type="ORF">RHGRI_011859</name>
</gene>
<accession>A0AAV6KNH1</accession>
<comment type="cofactor">
    <cofactor evidence="1">
        <name>Mg(2+)</name>
        <dbReference type="ChEBI" id="CHEBI:18420"/>
    </cofactor>
</comment>
<evidence type="ECO:0000256" key="3">
    <source>
        <dbReference type="ARBA" id="ARBA00022842"/>
    </source>
</evidence>
<name>A0AAV6KNH1_9ERIC</name>
<evidence type="ECO:0000259" key="5">
    <source>
        <dbReference type="Pfam" id="PF00004"/>
    </source>
</evidence>
<keyword evidence="8" id="KW-1185">Reference proteome</keyword>
<dbReference type="AlphaFoldDB" id="A0AAV6KNH1"/>
<comment type="caution">
    <text evidence="7">The sequence shown here is derived from an EMBL/GenBank/DDBJ whole genome shotgun (WGS) entry which is preliminary data.</text>
</comment>
<feature type="transmembrane region" description="Helical" evidence="4">
    <location>
        <begin position="15"/>
        <end position="36"/>
    </location>
</feature>
<dbReference type="Gene3D" id="3.40.50.300">
    <property type="entry name" value="P-loop containing nucleotide triphosphate hydrolases"/>
    <property type="match status" value="1"/>
</dbReference>
<evidence type="ECO:0008006" key="9">
    <source>
        <dbReference type="Google" id="ProtNLM"/>
    </source>
</evidence>
<keyword evidence="4" id="KW-1133">Transmembrane helix</keyword>
<dbReference type="Pfam" id="PF14363">
    <property type="entry name" value="AAA_assoc"/>
    <property type="match status" value="1"/>
</dbReference>
<keyword evidence="2" id="KW-0378">Hydrolase</keyword>
<keyword evidence="4" id="KW-0472">Membrane</keyword>
<evidence type="ECO:0000313" key="8">
    <source>
        <dbReference type="Proteomes" id="UP000823749"/>
    </source>
</evidence>
<dbReference type="SUPFAM" id="SSF52540">
    <property type="entry name" value="P-loop containing nucleoside triphosphate hydrolases"/>
    <property type="match status" value="1"/>
</dbReference>
<dbReference type="GO" id="GO:0005524">
    <property type="term" value="F:ATP binding"/>
    <property type="evidence" value="ECO:0007669"/>
    <property type="project" value="InterPro"/>
</dbReference>
<dbReference type="Pfam" id="PF00004">
    <property type="entry name" value="AAA"/>
    <property type="match status" value="1"/>
</dbReference>
<dbReference type="InterPro" id="IPR027417">
    <property type="entry name" value="P-loop_NTPase"/>
</dbReference>
<proteinExistence type="predicted"/>
<dbReference type="InterPro" id="IPR003959">
    <property type="entry name" value="ATPase_AAA_core"/>
</dbReference>
<dbReference type="InterPro" id="IPR050747">
    <property type="entry name" value="Mitochondrial_chaperone_BCS1"/>
</dbReference>
<sequence>MDRSIISTTYNDSNFPFATSTMFVTIATFAGTMKLIRSMTDDMLPNPALSLLESAFHYLITPTWNRITPNWNRITIVVNELHDDLSRNQMYDAAEVYLRTKINPCKRFRVGPCTRRLKVGKTPHQSSLNVKVEKGQEILDRFENMELKWRSPEPQDRNVTPSGHEENRYFELSFNTKFKVDRVLNEYLPYVLAKAKEAEGVKLYTRNCSFGNNESGCGGRGGGGGGGAGWGSINLDHPATFETLEIDPKLKDAIIDDLKGFLAGKELVGKARKRCYWVYGPPGTGKSSLIAAMADYLKFDVYDLELTSLSSNSELRSSLMSTTNQSIVVSLSCLLSFMDGLWLSCGTERIIVFTTNNYRLDPALSCHDLMDMHIHMPYFSSEAKVAEELRKRKSADIALSGV</sequence>
<reference evidence="7" key="1">
    <citation type="submission" date="2020-08" db="EMBL/GenBank/DDBJ databases">
        <title>Plant Genome Project.</title>
        <authorList>
            <person name="Zhang R.-G."/>
        </authorList>
    </citation>
    <scope>NUCLEOTIDE SEQUENCE</scope>
    <source>
        <strain evidence="7">WSP0</strain>
        <tissue evidence="7">Leaf</tissue>
    </source>
</reference>
<keyword evidence="3" id="KW-0460">Magnesium</keyword>
<dbReference type="EMBL" id="JACTNZ010000004">
    <property type="protein sequence ID" value="KAG5554123.1"/>
    <property type="molecule type" value="Genomic_DNA"/>
</dbReference>
<protein>
    <recommendedName>
        <fullName evidence="9">ATPase AAA-type core domain-containing protein</fullName>
    </recommendedName>
</protein>
<evidence type="ECO:0000256" key="1">
    <source>
        <dbReference type="ARBA" id="ARBA00001946"/>
    </source>
</evidence>
<keyword evidence="4" id="KW-0812">Transmembrane</keyword>
<dbReference type="Proteomes" id="UP000823749">
    <property type="component" value="Chromosome 4"/>
</dbReference>
<feature type="domain" description="AAA-type ATPase N-terminal" evidence="6">
    <location>
        <begin position="58"/>
        <end position="151"/>
    </location>
</feature>
<dbReference type="GO" id="GO:0016887">
    <property type="term" value="F:ATP hydrolysis activity"/>
    <property type="evidence" value="ECO:0007669"/>
    <property type="project" value="InterPro"/>
</dbReference>
<evidence type="ECO:0000256" key="2">
    <source>
        <dbReference type="ARBA" id="ARBA00022801"/>
    </source>
</evidence>
<evidence type="ECO:0000313" key="7">
    <source>
        <dbReference type="EMBL" id="KAG5554123.1"/>
    </source>
</evidence>
<feature type="domain" description="ATPase AAA-type core" evidence="5">
    <location>
        <begin position="278"/>
        <end position="319"/>
    </location>
</feature>
<evidence type="ECO:0000256" key="4">
    <source>
        <dbReference type="SAM" id="Phobius"/>
    </source>
</evidence>
<dbReference type="InterPro" id="IPR025753">
    <property type="entry name" value="AAA_N_dom"/>
</dbReference>
<evidence type="ECO:0000259" key="6">
    <source>
        <dbReference type="Pfam" id="PF14363"/>
    </source>
</evidence>
<organism evidence="7 8">
    <name type="scientific">Rhododendron griersonianum</name>
    <dbReference type="NCBI Taxonomy" id="479676"/>
    <lineage>
        <taxon>Eukaryota</taxon>
        <taxon>Viridiplantae</taxon>
        <taxon>Streptophyta</taxon>
        <taxon>Embryophyta</taxon>
        <taxon>Tracheophyta</taxon>
        <taxon>Spermatophyta</taxon>
        <taxon>Magnoliopsida</taxon>
        <taxon>eudicotyledons</taxon>
        <taxon>Gunneridae</taxon>
        <taxon>Pentapetalae</taxon>
        <taxon>asterids</taxon>
        <taxon>Ericales</taxon>
        <taxon>Ericaceae</taxon>
        <taxon>Ericoideae</taxon>
        <taxon>Rhodoreae</taxon>
        <taxon>Rhododendron</taxon>
    </lineage>
</organism>
<dbReference type="PANTHER" id="PTHR23070">
    <property type="entry name" value="BCS1 AAA-TYPE ATPASE"/>
    <property type="match status" value="1"/>
</dbReference>